<evidence type="ECO:0000256" key="2">
    <source>
        <dbReference type="ARBA" id="ARBA00022553"/>
    </source>
</evidence>
<dbReference type="InterPro" id="IPR005845">
    <property type="entry name" value="A-D-PHexomutase_a/b/a-II"/>
</dbReference>
<dbReference type="InterPro" id="IPR005846">
    <property type="entry name" value="A-D-PHexomutase_a/b/a-III"/>
</dbReference>
<name>A0A1F5VKU8_9BACT</name>
<reference evidence="9 10" key="1">
    <citation type="journal article" date="2016" name="Nat. Commun.">
        <title>Thousands of microbial genomes shed light on interconnected biogeochemical processes in an aquifer system.</title>
        <authorList>
            <person name="Anantharaman K."/>
            <person name="Brown C.T."/>
            <person name="Hug L.A."/>
            <person name="Sharon I."/>
            <person name="Castelle C.J."/>
            <person name="Probst A.J."/>
            <person name="Thomas B.C."/>
            <person name="Singh A."/>
            <person name="Wilkins M.J."/>
            <person name="Karaoz U."/>
            <person name="Brodie E.L."/>
            <person name="Williams K.H."/>
            <person name="Hubbard S.S."/>
            <person name="Banfield J.F."/>
        </authorList>
    </citation>
    <scope>NUCLEOTIDE SEQUENCE [LARGE SCALE GENOMIC DNA]</scope>
</reference>
<dbReference type="GO" id="GO:0006166">
    <property type="term" value="P:purine ribonucleoside salvage"/>
    <property type="evidence" value="ECO:0007669"/>
    <property type="project" value="TreeGrafter"/>
</dbReference>
<dbReference type="PRINTS" id="PR00509">
    <property type="entry name" value="PGMPMM"/>
</dbReference>
<dbReference type="Pfam" id="PF02879">
    <property type="entry name" value="PGM_PMM_II"/>
    <property type="match status" value="1"/>
</dbReference>
<organism evidence="9 10">
    <name type="scientific">Candidatus Fischerbacteria bacterium RBG_13_37_8</name>
    <dbReference type="NCBI Taxonomy" id="1817863"/>
    <lineage>
        <taxon>Bacteria</taxon>
        <taxon>Candidatus Fischeribacteriota</taxon>
    </lineage>
</organism>
<dbReference type="PANTHER" id="PTHR45745">
    <property type="entry name" value="PHOSPHOMANNOMUTASE 45A"/>
    <property type="match status" value="1"/>
</dbReference>
<dbReference type="InterPro" id="IPR005844">
    <property type="entry name" value="A-D-PHexomutase_a/b/a-I"/>
</dbReference>
<gene>
    <name evidence="9" type="ORF">A2Y62_22210</name>
</gene>
<dbReference type="STRING" id="1817863.A2Y62_22210"/>
<protein>
    <recommendedName>
        <fullName evidence="11">Phosphoglucomutase</fullName>
    </recommendedName>
</protein>
<keyword evidence="5" id="KW-0413">Isomerase</keyword>
<dbReference type="Pfam" id="PF02878">
    <property type="entry name" value="PGM_PMM_I"/>
    <property type="match status" value="1"/>
</dbReference>
<proteinExistence type="inferred from homology"/>
<comment type="similarity">
    <text evidence="1">Belongs to the phosphohexose mutase family.</text>
</comment>
<sequence>MIKFGTAGWRGIIGEEFTFQNVRIVSQAIANYLWSRGLGGRGVIIGYDTRFLSEKFAYESAKVLAGNKITALLCERDTPTPVLAYEVMRNNLAAAINFTASHNPPEYNGLKYSDEDGAPAMPDVTEAIETEIEKLMNKADVIFYYVDKSFIETFREQHNYLEFLKTKVQISSIAQSRMKIAVDPLFGTAREYVDKFMFDNGCIVHAIHNFRDPYFGGYAPEVSEPNLADLKKLVIEKECQLGIATDADADRFAIINERGEFVSCNIIVALIFDYLSRTNKVSKSVGRSISTTHMLDRIAMHNNMQVIETPVGFKYLAQLLKKNEIEIACEENGGFSIKDHIPEKDGILAGLLTAEIIAQSGESLSTLIEKLHKKYGPLYYAKMDFPLKYKLRNRLQKIIKNPPDKVGGRKVIKVSTIDGIKLYLDGNEWVAIRFSGTEPLARMYLETENIDTLDTLIKASKTLLKLE</sequence>
<evidence type="ECO:0000256" key="4">
    <source>
        <dbReference type="ARBA" id="ARBA00022842"/>
    </source>
</evidence>
<dbReference type="Pfam" id="PF02880">
    <property type="entry name" value="PGM_PMM_III"/>
    <property type="match status" value="1"/>
</dbReference>
<dbReference type="GO" id="GO:0046872">
    <property type="term" value="F:metal ion binding"/>
    <property type="evidence" value="ECO:0007669"/>
    <property type="project" value="UniProtKB-KW"/>
</dbReference>
<dbReference type="Gene3D" id="3.40.120.10">
    <property type="entry name" value="Alpha-D-Glucose-1,6-Bisphosphate, subunit A, domain 3"/>
    <property type="match status" value="3"/>
</dbReference>
<dbReference type="InterPro" id="IPR016055">
    <property type="entry name" value="A-D-PHexomutase_a/b/a-I/II/III"/>
</dbReference>
<evidence type="ECO:0000256" key="3">
    <source>
        <dbReference type="ARBA" id="ARBA00022723"/>
    </source>
</evidence>
<dbReference type="InterPro" id="IPR036900">
    <property type="entry name" value="A-D-PHexomutase_C_sf"/>
</dbReference>
<evidence type="ECO:0000256" key="1">
    <source>
        <dbReference type="ARBA" id="ARBA00010231"/>
    </source>
</evidence>
<feature type="domain" description="Alpha-D-phosphohexomutase alpha/beta/alpha" evidence="8">
    <location>
        <begin position="265"/>
        <end position="375"/>
    </location>
</feature>
<accession>A0A1F5VKU8</accession>
<dbReference type="SUPFAM" id="SSF53738">
    <property type="entry name" value="Phosphoglucomutase, first 3 domains"/>
    <property type="match status" value="2"/>
</dbReference>
<comment type="caution">
    <text evidence="9">The sequence shown here is derived from an EMBL/GenBank/DDBJ whole genome shotgun (WGS) entry which is preliminary data.</text>
</comment>
<evidence type="ECO:0000259" key="7">
    <source>
        <dbReference type="Pfam" id="PF02879"/>
    </source>
</evidence>
<evidence type="ECO:0000259" key="6">
    <source>
        <dbReference type="Pfam" id="PF02878"/>
    </source>
</evidence>
<dbReference type="InterPro" id="IPR005841">
    <property type="entry name" value="Alpha-D-phosphohexomutase_SF"/>
</dbReference>
<dbReference type="Gene3D" id="3.30.310.50">
    <property type="entry name" value="Alpha-D-phosphohexomutase, C-terminal domain"/>
    <property type="match status" value="1"/>
</dbReference>
<dbReference type="PANTHER" id="PTHR45745:SF1">
    <property type="entry name" value="PHOSPHOGLUCOMUTASE 2B-RELATED"/>
    <property type="match status" value="1"/>
</dbReference>
<keyword evidence="3" id="KW-0479">Metal-binding</keyword>
<dbReference type="SUPFAM" id="SSF55957">
    <property type="entry name" value="Phosphoglucomutase, C-terminal domain"/>
    <property type="match status" value="1"/>
</dbReference>
<evidence type="ECO:0000259" key="8">
    <source>
        <dbReference type="Pfam" id="PF02880"/>
    </source>
</evidence>
<dbReference type="EMBL" id="MFGW01000162">
    <property type="protein sequence ID" value="OGF63571.1"/>
    <property type="molecule type" value="Genomic_DNA"/>
</dbReference>
<evidence type="ECO:0000313" key="10">
    <source>
        <dbReference type="Proteomes" id="UP000178943"/>
    </source>
</evidence>
<feature type="domain" description="Alpha-D-phosphohexomutase alpha/beta/alpha" evidence="6">
    <location>
        <begin position="2"/>
        <end position="136"/>
    </location>
</feature>
<feature type="domain" description="Alpha-D-phosphohexomutase alpha/beta/alpha" evidence="7">
    <location>
        <begin position="159"/>
        <end position="259"/>
    </location>
</feature>
<evidence type="ECO:0000256" key="5">
    <source>
        <dbReference type="ARBA" id="ARBA00023235"/>
    </source>
</evidence>
<keyword evidence="2" id="KW-0597">Phosphoprotein</keyword>
<dbReference type="Proteomes" id="UP000178943">
    <property type="component" value="Unassembled WGS sequence"/>
</dbReference>
<dbReference type="AlphaFoldDB" id="A0A1F5VKU8"/>
<evidence type="ECO:0008006" key="11">
    <source>
        <dbReference type="Google" id="ProtNLM"/>
    </source>
</evidence>
<keyword evidence="4" id="KW-0460">Magnesium</keyword>
<dbReference type="CDD" id="cd05800">
    <property type="entry name" value="PGM_like2"/>
    <property type="match status" value="1"/>
</dbReference>
<dbReference type="GO" id="GO:0008973">
    <property type="term" value="F:phosphopentomutase activity"/>
    <property type="evidence" value="ECO:0007669"/>
    <property type="project" value="TreeGrafter"/>
</dbReference>
<evidence type="ECO:0000313" key="9">
    <source>
        <dbReference type="EMBL" id="OGF63571.1"/>
    </source>
</evidence>
<dbReference type="GO" id="GO:0005975">
    <property type="term" value="P:carbohydrate metabolic process"/>
    <property type="evidence" value="ECO:0007669"/>
    <property type="project" value="InterPro"/>
</dbReference>